<feature type="region of interest" description="Disordered" evidence="1">
    <location>
        <begin position="21"/>
        <end position="40"/>
    </location>
</feature>
<sequence>MCILELGGELVVLECSIPLSSYQKEPDGRPDTPPDPQRAVECGRRPGAIDFPLLERVTGGGVPAETPPPRSALLPLSSPL</sequence>
<comment type="caution">
    <text evidence="2">The sequence shown here is derived from an EMBL/GenBank/DDBJ whole genome shotgun (WGS) entry which is preliminary data.</text>
</comment>
<feature type="region of interest" description="Disordered" evidence="1">
    <location>
        <begin position="57"/>
        <end position="80"/>
    </location>
</feature>
<protein>
    <submittedName>
        <fullName evidence="2">Uncharacterized protein</fullName>
    </submittedName>
</protein>
<keyword evidence="3" id="KW-1185">Reference proteome</keyword>
<dbReference type="AlphaFoldDB" id="A0A4C1UV79"/>
<accession>A0A4C1UV79</accession>
<dbReference type="EMBL" id="BGZK01000223">
    <property type="protein sequence ID" value="GBP29694.1"/>
    <property type="molecule type" value="Genomic_DNA"/>
</dbReference>
<evidence type="ECO:0000256" key="1">
    <source>
        <dbReference type="SAM" id="MobiDB-lite"/>
    </source>
</evidence>
<proteinExistence type="predicted"/>
<gene>
    <name evidence="2" type="ORF">EVAR_13617_1</name>
</gene>
<name>A0A4C1UV79_EUMVA</name>
<organism evidence="2 3">
    <name type="scientific">Eumeta variegata</name>
    <name type="common">Bagworm moth</name>
    <name type="synonym">Eumeta japonica</name>
    <dbReference type="NCBI Taxonomy" id="151549"/>
    <lineage>
        <taxon>Eukaryota</taxon>
        <taxon>Metazoa</taxon>
        <taxon>Ecdysozoa</taxon>
        <taxon>Arthropoda</taxon>
        <taxon>Hexapoda</taxon>
        <taxon>Insecta</taxon>
        <taxon>Pterygota</taxon>
        <taxon>Neoptera</taxon>
        <taxon>Endopterygota</taxon>
        <taxon>Lepidoptera</taxon>
        <taxon>Glossata</taxon>
        <taxon>Ditrysia</taxon>
        <taxon>Tineoidea</taxon>
        <taxon>Psychidae</taxon>
        <taxon>Oiketicinae</taxon>
        <taxon>Eumeta</taxon>
    </lineage>
</organism>
<feature type="compositionally biased region" description="Low complexity" evidence="1">
    <location>
        <begin position="71"/>
        <end position="80"/>
    </location>
</feature>
<evidence type="ECO:0000313" key="3">
    <source>
        <dbReference type="Proteomes" id="UP000299102"/>
    </source>
</evidence>
<evidence type="ECO:0000313" key="2">
    <source>
        <dbReference type="EMBL" id="GBP29694.1"/>
    </source>
</evidence>
<dbReference type="Proteomes" id="UP000299102">
    <property type="component" value="Unassembled WGS sequence"/>
</dbReference>
<reference evidence="2 3" key="1">
    <citation type="journal article" date="2019" name="Commun. Biol.">
        <title>The bagworm genome reveals a unique fibroin gene that provides high tensile strength.</title>
        <authorList>
            <person name="Kono N."/>
            <person name="Nakamura H."/>
            <person name="Ohtoshi R."/>
            <person name="Tomita M."/>
            <person name="Numata K."/>
            <person name="Arakawa K."/>
        </authorList>
    </citation>
    <scope>NUCLEOTIDE SEQUENCE [LARGE SCALE GENOMIC DNA]</scope>
</reference>